<evidence type="ECO:0000256" key="2">
    <source>
        <dbReference type="SAM" id="SignalP"/>
    </source>
</evidence>
<dbReference type="AlphaFoldDB" id="A0A4P7IC37"/>
<keyword evidence="2" id="KW-0732">Signal</keyword>
<dbReference type="KEGG" id="nsn:EXE58_03650"/>
<evidence type="ECO:0008006" key="5">
    <source>
        <dbReference type="Google" id="ProtNLM"/>
    </source>
</evidence>
<organism evidence="3 4">
    <name type="scientific">Nocardioides seonyuensis</name>
    <dbReference type="NCBI Taxonomy" id="2518371"/>
    <lineage>
        <taxon>Bacteria</taxon>
        <taxon>Bacillati</taxon>
        <taxon>Actinomycetota</taxon>
        <taxon>Actinomycetes</taxon>
        <taxon>Propionibacteriales</taxon>
        <taxon>Nocardioidaceae</taxon>
        <taxon>Nocardioides</taxon>
    </lineage>
</organism>
<dbReference type="RefSeq" id="WP_135266621.1">
    <property type="nucleotide sequence ID" value="NZ_CP038436.1"/>
</dbReference>
<feature type="signal peptide" evidence="2">
    <location>
        <begin position="1"/>
        <end position="28"/>
    </location>
</feature>
<keyword evidence="1" id="KW-0472">Membrane</keyword>
<proteinExistence type="predicted"/>
<evidence type="ECO:0000313" key="4">
    <source>
        <dbReference type="Proteomes" id="UP000294853"/>
    </source>
</evidence>
<gene>
    <name evidence="3" type="ORF">EXE58_03650</name>
</gene>
<protein>
    <recommendedName>
        <fullName evidence="5">Choice-of-anchor G family protein</fullName>
    </recommendedName>
</protein>
<keyword evidence="4" id="KW-1185">Reference proteome</keyword>
<feature type="transmembrane region" description="Helical" evidence="1">
    <location>
        <begin position="401"/>
        <end position="420"/>
    </location>
</feature>
<evidence type="ECO:0000313" key="3">
    <source>
        <dbReference type="EMBL" id="QBX54649.1"/>
    </source>
</evidence>
<reference evidence="3 4" key="1">
    <citation type="submission" date="2019-03" db="EMBL/GenBank/DDBJ databases">
        <title>Three New Species of Nocardioides, Nocardioides euryhalodurans sp. nov., Nocardioides seonyuensis sp. nov. and Nocardioides eburneoflavus sp. nov. Iolated from Soil.</title>
        <authorList>
            <person name="Roh S.G."/>
            <person name="Lee C."/>
            <person name="Kim M.-K."/>
            <person name="Kim S.B."/>
        </authorList>
    </citation>
    <scope>NUCLEOTIDE SEQUENCE [LARGE SCALE GENOMIC DNA]</scope>
    <source>
        <strain evidence="3 4">MMS17-SY207-3</strain>
    </source>
</reference>
<accession>A0A4P7IC37</accession>
<keyword evidence="1" id="KW-1133">Transmembrane helix</keyword>
<dbReference type="EMBL" id="CP038436">
    <property type="protein sequence ID" value="QBX54649.1"/>
    <property type="molecule type" value="Genomic_DNA"/>
</dbReference>
<keyword evidence="1" id="KW-0812">Transmembrane</keyword>
<sequence>MTRRPAVRCVAVLGATALLGLTMAPAFATTVAQAHANALTIQVADQANDTGTVTARHDGLIETKDGAATAPVSLLQGQQVLAAGTLAQDATASLDANGDGQTAACAGIAGDGASVAEVGESRCLQGGDNVEVNLANLDLSGMSTVNPATALAPLQEQLLDPLEAQVLEPLTAELSKNLSENLGPLADVAIGGTVGAVESRCAATTGAASGTTYITDPKLGVTLAGQTVQVIDLPVEPAPNTKVVTNLDGVLTAVLTGLRTDLTTTMQGHLSGLTAVTDGIQHQVVDTLVDQVSTQLAPLEQNLLDVTLNKQVFPAAGHIQVTGIEAQVLPAAAEQLGAPLVTARIANVDCGPNGRLAPEVQQASAPLKLEKAKKKLPEVPKVIASGAESTRASDAAALDPVTLALLFAGLVGLVGLHRLASRR</sequence>
<name>A0A4P7IC37_9ACTN</name>
<feature type="chain" id="PRO_5020326264" description="Choice-of-anchor G family protein" evidence="2">
    <location>
        <begin position="29"/>
        <end position="423"/>
    </location>
</feature>
<dbReference type="OrthoDB" id="3785666at2"/>
<dbReference type="Proteomes" id="UP000294853">
    <property type="component" value="Chromosome"/>
</dbReference>
<evidence type="ECO:0000256" key="1">
    <source>
        <dbReference type="SAM" id="Phobius"/>
    </source>
</evidence>